<dbReference type="GO" id="GO:0005509">
    <property type="term" value="F:calcium ion binding"/>
    <property type="evidence" value="ECO:0007669"/>
    <property type="project" value="InterPro"/>
</dbReference>
<dbReference type="CDD" id="cd00054">
    <property type="entry name" value="EGF_CA"/>
    <property type="match status" value="1"/>
</dbReference>
<evidence type="ECO:0000313" key="11">
    <source>
        <dbReference type="Proteomes" id="UP000683360"/>
    </source>
</evidence>
<evidence type="ECO:0000256" key="5">
    <source>
        <dbReference type="ARBA" id="ARBA00023157"/>
    </source>
</evidence>
<dbReference type="Gene3D" id="3.40.50.410">
    <property type="entry name" value="von Willebrand factor, type A domain"/>
    <property type="match status" value="2"/>
</dbReference>
<gene>
    <name evidence="10" type="ORF">MEDL_20764</name>
</gene>
<keyword evidence="1" id="KW-0217">Developmental protein</keyword>
<dbReference type="Pfam" id="PF00008">
    <property type="entry name" value="EGF"/>
    <property type="match status" value="1"/>
</dbReference>
<accession>A0A8S3RHF7</accession>
<dbReference type="InterPro" id="IPR050525">
    <property type="entry name" value="ECM_Assembly_Org"/>
</dbReference>
<dbReference type="FunFam" id="2.10.25.10:FF:000080">
    <property type="entry name" value="Neurogenic locus notch 1"/>
    <property type="match status" value="1"/>
</dbReference>
<dbReference type="InterPro" id="IPR000742">
    <property type="entry name" value="EGF"/>
</dbReference>
<keyword evidence="4" id="KW-0677">Repeat</keyword>
<keyword evidence="3 7" id="KW-0732">Signal</keyword>
<dbReference type="Proteomes" id="UP000683360">
    <property type="component" value="Unassembled WGS sequence"/>
</dbReference>
<feature type="domain" description="EGF-like" evidence="8">
    <location>
        <begin position="307"/>
        <end position="343"/>
    </location>
</feature>
<proteinExistence type="predicted"/>
<dbReference type="SMART" id="SM00327">
    <property type="entry name" value="VWA"/>
    <property type="match status" value="1"/>
</dbReference>
<dbReference type="SUPFAM" id="SSF57196">
    <property type="entry name" value="EGF/Laminin"/>
    <property type="match status" value="1"/>
</dbReference>
<dbReference type="SMART" id="SM00181">
    <property type="entry name" value="EGF"/>
    <property type="match status" value="1"/>
</dbReference>
<dbReference type="PROSITE" id="PS50234">
    <property type="entry name" value="VWFA"/>
    <property type="match status" value="1"/>
</dbReference>
<dbReference type="Pfam" id="PF00092">
    <property type="entry name" value="VWA"/>
    <property type="match status" value="1"/>
</dbReference>
<dbReference type="AlphaFoldDB" id="A0A8S3RHF7"/>
<evidence type="ECO:0000256" key="6">
    <source>
        <dbReference type="PROSITE-ProRule" id="PRU00076"/>
    </source>
</evidence>
<comment type="caution">
    <text evidence="10">The sequence shown here is derived from an EMBL/GenBank/DDBJ whole genome shotgun (WGS) entry which is preliminary data.</text>
</comment>
<dbReference type="SUPFAM" id="SSF53300">
    <property type="entry name" value="vWA-like"/>
    <property type="match status" value="2"/>
</dbReference>
<dbReference type="InterPro" id="IPR036465">
    <property type="entry name" value="vWFA_dom_sf"/>
</dbReference>
<feature type="signal peptide" evidence="7">
    <location>
        <begin position="1"/>
        <end position="17"/>
    </location>
</feature>
<dbReference type="EMBL" id="CAJPWZ010001047">
    <property type="protein sequence ID" value="CAG2206442.1"/>
    <property type="molecule type" value="Genomic_DNA"/>
</dbReference>
<dbReference type="PANTHER" id="PTHR24020">
    <property type="entry name" value="COLLAGEN ALPHA"/>
    <property type="match status" value="1"/>
</dbReference>
<feature type="chain" id="PRO_5035906675" evidence="7">
    <location>
        <begin position="18"/>
        <end position="422"/>
    </location>
</feature>
<evidence type="ECO:0000256" key="3">
    <source>
        <dbReference type="ARBA" id="ARBA00022729"/>
    </source>
</evidence>
<reference evidence="10" key="1">
    <citation type="submission" date="2021-03" db="EMBL/GenBank/DDBJ databases">
        <authorList>
            <person name="Bekaert M."/>
        </authorList>
    </citation>
    <scope>NUCLEOTIDE SEQUENCE</scope>
</reference>
<evidence type="ECO:0000259" key="8">
    <source>
        <dbReference type="PROSITE" id="PS50026"/>
    </source>
</evidence>
<dbReference type="InterPro" id="IPR002035">
    <property type="entry name" value="VWF_A"/>
</dbReference>
<dbReference type="PANTHER" id="PTHR24020:SF20">
    <property type="entry name" value="PH DOMAIN-CONTAINING PROTEIN"/>
    <property type="match status" value="1"/>
</dbReference>
<evidence type="ECO:0000256" key="4">
    <source>
        <dbReference type="ARBA" id="ARBA00022737"/>
    </source>
</evidence>
<keyword evidence="2 6" id="KW-0245">EGF-like domain</keyword>
<sequence>MMILCGLLPLLLSGIRAIKDVEVFSNQPADIGFLIDESGVSVRLTSTLILNVKEFVDDFEIGNNAVKISVFAFHQLIADGFNFNCCHSKASIKSEIDNVNFANVCENDDSLCLFLSGIQAIEVCSDHPADIGFLIDESGSVGATNFEINLDLVTKIVDDFDVGNSSVIMSTFAFHQLIGDGFYFSCCNNKASIKSNINSISFKSGGEDFEMALAFARNSMFQTNNGSRDFSLKILMFFTDGQSPIQDGGTLLHNIGVIVYAVGFGNGVNRNQLNKIATNDSYVFMMSSYSDLLGHGYNNIKSKICIDIDYCVGAMCYNGGTCIDGLTSFACHCAEHFTGMLCETTGICILEYKENDVVSTMRQLSEIYIKTDDNKHESPHVLKSNDKCQHYYKIRKITRDSILTSSSTQQIQKQSNDNEWHT</sequence>
<dbReference type="InterPro" id="IPR001881">
    <property type="entry name" value="EGF-like_Ca-bd_dom"/>
</dbReference>
<dbReference type="SMART" id="SM00179">
    <property type="entry name" value="EGF_CA"/>
    <property type="match status" value="1"/>
</dbReference>
<comment type="caution">
    <text evidence="6">Lacks conserved residue(s) required for the propagation of feature annotation.</text>
</comment>
<organism evidence="10 11">
    <name type="scientific">Mytilus edulis</name>
    <name type="common">Blue mussel</name>
    <dbReference type="NCBI Taxonomy" id="6550"/>
    <lineage>
        <taxon>Eukaryota</taxon>
        <taxon>Metazoa</taxon>
        <taxon>Spiralia</taxon>
        <taxon>Lophotrochozoa</taxon>
        <taxon>Mollusca</taxon>
        <taxon>Bivalvia</taxon>
        <taxon>Autobranchia</taxon>
        <taxon>Pteriomorphia</taxon>
        <taxon>Mytilida</taxon>
        <taxon>Mytiloidea</taxon>
        <taxon>Mytilidae</taxon>
        <taxon>Mytilinae</taxon>
        <taxon>Mytilus</taxon>
    </lineage>
</organism>
<keyword evidence="5 6" id="KW-1015">Disulfide bond</keyword>
<evidence type="ECO:0000256" key="7">
    <source>
        <dbReference type="SAM" id="SignalP"/>
    </source>
</evidence>
<feature type="domain" description="VWFA" evidence="9">
    <location>
        <begin position="130"/>
        <end position="300"/>
    </location>
</feature>
<dbReference type="PROSITE" id="PS00010">
    <property type="entry name" value="ASX_HYDROXYL"/>
    <property type="match status" value="1"/>
</dbReference>
<dbReference type="PROSITE" id="PS00022">
    <property type="entry name" value="EGF_1"/>
    <property type="match status" value="1"/>
</dbReference>
<protein>
    <submittedName>
        <fullName evidence="10">Uncharacterized protein</fullName>
    </submittedName>
</protein>
<evidence type="ECO:0000256" key="2">
    <source>
        <dbReference type="ARBA" id="ARBA00022536"/>
    </source>
</evidence>
<evidence type="ECO:0000259" key="9">
    <source>
        <dbReference type="PROSITE" id="PS50234"/>
    </source>
</evidence>
<keyword evidence="11" id="KW-1185">Reference proteome</keyword>
<evidence type="ECO:0000313" key="10">
    <source>
        <dbReference type="EMBL" id="CAG2206442.1"/>
    </source>
</evidence>
<evidence type="ECO:0000256" key="1">
    <source>
        <dbReference type="ARBA" id="ARBA00022473"/>
    </source>
</evidence>
<name>A0A8S3RHF7_MYTED</name>
<dbReference type="PROSITE" id="PS50026">
    <property type="entry name" value="EGF_3"/>
    <property type="match status" value="1"/>
</dbReference>
<feature type="disulfide bond" evidence="6">
    <location>
        <begin position="333"/>
        <end position="342"/>
    </location>
</feature>
<dbReference type="Gene3D" id="2.10.25.10">
    <property type="entry name" value="Laminin"/>
    <property type="match status" value="1"/>
</dbReference>
<dbReference type="InterPro" id="IPR000152">
    <property type="entry name" value="EGF-type_Asp/Asn_hydroxyl_site"/>
</dbReference>
<dbReference type="OrthoDB" id="6215652at2759"/>